<dbReference type="GO" id="GO:0006310">
    <property type="term" value="P:DNA recombination"/>
    <property type="evidence" value="ECO:0007669"/>
    <property type="project" value="UniProtKB-KW"/>
</dbReference>
<evidence type="ECO:0000313" key="7">
    <source>
        <dbReference type="Proteomes" id="UP000460221"/>
    </source>
</evidence>
<dbReference type="AlphaFoldDB" id="A0A7K1FUW8"/>
<name>A0A7K1FUW8_9ACTN</name>
<dbReference type="CDD" id="cd01189">
    <property type="entry name" value="INT_ICEBs1_C_like"/>
    <property type="match status" value="1"/>
</dbReference>
<sequence length="382" mass="41781">MGRPTLPLGTAGQTRTYRSGSGWTAHALFRDFDGSTRQVERSGRTEGAARSALAIALRDRGLQGGGGGLTRESRIAELANLWFEQVEASDLSPSTVSSYRDRIDLQVLPALGKLRIREVTTGVVDRHLATVRVNHGSSLAKLTKSVLSGMCRLACRLDLMTSNPCRDVAAISVKPKKAPRSLSAAELTQLWAYLTYDEVAVKRDLLDLIAFMSATGVRIGEACALMWDDVDLEAGTVRIHGTVLRLKSTGLTIKPSTKTKAGQRILELPEWCIDMLKRRKSFARNNIVMPTELGRLRDPSNTRRALQQAYDRIGYGDEALNTHVYRKTVASLIDDAGLPSRVIADQLGHSKITTTMDVYIGRKVKAVGAAKVLEKLTLNLQG</sequence>
<dbReference type="InterPro" id="IPR002104">
    <property type="entry name" value="Integrase_catalytic"/>
</dbReference>
<keyword evidence="3" id="KW-0238">DNA-binding</keyword>
<gene>
    <name evidence="6" type="ORF">GIS00_24755</name>
</gene>
<dbReference type="Gene3D" id="1.10.443.10">
    <property type="entry name" value="Intergrase catalytic core"/>
    <property type="match status" value="1"/>
</dbReference>
<feature type="domain" description="Tyr recombinase" evidence="5">
    <location>
        <begin position="177"/>
        <end position="374"/>
    </location>
</feature>
<protein>
    <submittedName>
        <fullName evidence="6">Tyrosine-type recombinase/integrase</fullName>
    </submittedName>
</protein>
<dbReference type="Pfam" id="PF00589">
    <property type="entry name" value="Phage_integrase"/>
    <property type="match status" value="1"/>
</dbReference>
<keyword evidence="2" id="KW-0229">DNA integration</keyword>
<comment type="similarity">
    <text evidence="1">Belongs to the 'phage' integrase family.</text>
</comment>
<evidence type="ECO:0000256" key="4">
    <source>
        <dbReference type="ARBA" id="ARBA00023172"/>
    </source>
</evidence>
<dbReference type="RefSeq" id="WP_154771154.1">
    <property type="nucleotide sequence ID" value="NZ_WLYK01000016.1"/>
</dbReference>
<dbReference type="GO" id="GO:0015074">
    <property type="term" value="P:DNA integration"/>
    <property type="evidence" value="ECO:0007669"/>
    <property type="project" value="UniProtKB-KW"/>
</dbReference>
<dbReference type="InterPro" id="IPR013762">
    <property type="entry name" value="Integrase-like_cat_sf"/>
</dbReference>
<reference evidence="6 7" key="1">
    <citation type="submission" date="2019-11" db="EMBL/GenBank/DDBJ databases">
        <authorList>
            <person name="Jiang L.-Q."/>
        </authorList>
    </citation>
    <scope>NUCLEOTIDE SEQUENCE [LARGE SCALE GENOMIC DNA]</scope>
    <source>
        <strain evidence="6 7">YIM 132087</strain>
    </source>
</reference>
<organism evidence="6 7">
    <name type="scientific">Nakamurella alba</name>
    <dbReference type="NCBI Taxonomy" id="2665158"/>
    <lineage>
        <taxon>Bacteria</taxon>
        <taxon>Bacillati</taxon>
        <taxon>Actinomycetota</taxon>
        <taxon>Actinomycetes</taxon>
        <taxon>Nakamurellales</taxon>
        <taxon>Nakamurellaceae</taxon>
        <taxon>Nakamurella</taxon>
    </lineage>
</organism>
<dbReference type="PROSITE" id="PS51898">
    <property type="entry name" value="TYR_RECOMBINASE"/>
    <property type="match status" value="1"/>
</dbReference>
<dbReference type="EMBL" id="WLYK01000016">
    <property type="protein sequence ID" value="MTD17149.1"/>
    <property type="molecule type" value="Genomic_DNA"/>
</dbReference>
<dbReference type="SUPFAM" id="SSF56349">
    <property type="entry name" value="DNA breaking-rejoining enzymes"/>
    <property type="match status" value="1"/>
</dbReference>
<dbReference type="InterPro" id="IPR050808">
    <property type="entry name" value="Phage_Integrase"/>
</dbReference>
<keyword evidence="4" id="KW-0233">DNA recombination</keyword>
<proteinExistence type="inferred from homology"/>
<accession>A0A7K1FUW8</accession>
<dbReference type="InterPro" id="IPR011010">
    <property type="entry name" value="DNA_brk_join_enz"/>
</dbReference>
<evidence type="ECO:0000256" key="2">
    <source>
        <dbReference type="ARBA" id="ARBA00022908"/>
    </source>
</evidence>
<evidence type="ECO:0000259" key="5">
    <source>
        <dbReference type="PROSITE" id="PS51898"/>
    </source>
</evidence>
<dbReference type="InterPro" id="IPR053876">
    <property type="entry name" value="Phage_int_M"/>
</dbReference>
<dbReference type="PANTHER" id="PTHR30629:SF2">
    <property type="entry name" value="PROPHAGE INTEGRASE INTS-RELATED"/>
    <property type="match status" value="1"/>
</dbReference>
<dbReference type="InterPro" id="IPR010998">
    <property type="entry name" value="Integrase_recombinase_N"/>
</dbReference>
<dbReference type="Pfam" id="PF22022">
    <property type="entry name" value="Phage_int_M"/>
    <property type="match status" value="1"/>
</dbReference>
<evidence type="ECO:0000313" key="6">
    <source>
        <dbReference type="EMBL" id="MTD17149.1"/>
    </source>
</evidence>
<dbReference type="Gene3D" id="1.10.150.130">
    <property type="match status" value="1"/>
</dbReference>
<dbReference type="PANTHER" id="PTHR30629">
    <property type="entry name" value="PROPHAGE INTEGRASE"/>
    <property type="match status" value="1"/>
</dbReference>
<keyword evidence="7" id="KW-1185">Reference proteome</keyword>
<comment type="caution">
    <text evidence="6">The sequence shown here is derived from an EMBL/GenBank/DDBJ whole genome shotgun (WGS) entry which is preliminary data.</text>
</comment>
<evidence type="ECO:0000256" key="1">
    <source>
        <dbReference type="ARBA" id="ARBA00008857"/>
    </source>
</evidence>
<dbReference type="Proteomes" id="UP000460221">
    <property type="component" value="Unassembled WGS sequence"/>
</dbReference>
<dbReference type="GO" id="GO:0003677">
    <property type="term" value="F:DNA binding"/>
    <property type="evidence" value="ECO:0007669"/>
    <property type="project" value="UniProtKB-KW"/>
</dbReference>
<evidence type="ECO:0000256" key="3">
    <source>
        <dbReference type="ARBA" id="ARBA00023125"/>
    </source>
</evidence>